<dbReference type="GO" id="GO:0008233">
    <property type="term" value="F:peptidase activity"/>
    <property type="evidence" value="ECO:0007669"/>
    <property type="project" value="UniProtKB-KW"/>
</dbReference>
<reference evidence="1" key="2">
    <citation type="submission" date="2023-04" db="EMBL/GenBank/DDBJ databases">
        <authorList>
            <person name="Bruccoleri R.E."/>
            <person name="Oakeley E.J."/>
            <person name="Faust A.-M."/>
            <person name="Dessus-Babus S."/>
            <person name="Altorfer M."/>
            <person name="Burckhardt D."/>
            <person name="Oertli M."/>
            <person name="Naumann U."/>
            <person name="Petersen F."/>
            <person name="Wong J."/>
        </authorList>
    </citation>
    <scope>NUCLEOTIDE SEQUENCE</scope>
    <source>
        <strain evidence="1">GSM-AAB239-AS_SAM_17_03QT</strain>
        <tissue evidence="1">Leaf</tissue>
    </source>
</reference>
<dbReference type="GO" id="GO:0005524">
    <property type="term" value="F:ATP binding"/>
    <property type="evidence" value="ECO:0007669"/>
    <property type="project" value="UniProtKB-KW"/>
</dbReference>
<keyword evidence="1" id="KW-0067">ATP-binding</keyword>
<keyword evidence="2" id="KW-1185">Reference proteome</keyword>
<keyword evidence="1" id="KW-0645">Protease</keyword>
<dbReference type="Proteomes" id="UP001140949">
    <property type="component" value="Unassembled WGS sequence"/>
</dbReference>
<reference evidence="1" key="1">
    <citation type="journal article" date="2023" name="GigaByte">
        <title>Genome assembly of the bearded iris, Iris pallida Lam.</title>
        <authorList>
            <person name="Bruccoleri R.E."/>
            <person name="Oakeley E.J."/>
            <person name="Faust A.M.E."/>
            <person name="Altorfer M."/>
            <person name="Dessus-Babus S."/>
            <person name="Burckhardt D."/>
            <person name="Oertli M."/>
            <person name="Naumann U."/>
            <person name="Petersen F."/>
            <person name="Wong J."/>
        </authorList>
    </citation>
    <scope>NUCLEOTIDE SEQUENCE</scope>
    <source>
        <strain evidence="1">GSM-AAB239-AS_SAM_17_03QT</strain>
    </source>
</reference>
<evidence type="ECO:0000313" key="1">
    <source>
        <dbReference type="EMBL" id="KAJ6837774.1"/>
    </source>
</evidence>
<dbReference type="AlphaFoldDB" id="A0AAX6HAQ3"/>
<comment type="caution">
    <text evidence="1">The sequence shown here is derived from an EMBL/GenBank/DDBJ whole genome shotgun (WGS) entry which is preliminary data.</text>
</comment>
<dbReference type="EMBL" id="JANAVB010011199">
    <property type="protein sequence ID" value="KAJ6837774.1"/>
    <property type="molecule type" value="Genomic_DNA"/>
</dbReference>
<evidence type="ECO:0000313" key="2">
    <source>
        <dbReference type="Proteomes" id="UP001140949"/>
    </source>
</evidence>
<accession>A0AAX6HAQ3</accession>
<proteinExistence type="predicted"/>
<name>A0AAX6HAQ3_IRIPA</name>
<dbReference type="GO" id="GO:0006508">
    <property type="term" value="P:proteolysis"/>
    <property type="evidence" value="ECO:0007669"/>
    <property type="project" value="UniProtKB-KW"/>
</dbReference>
<sequence length="63" mass="7170">MVSGAKSGSSDCFQLLLIFLEEICFLMEVLEMELVLFSYFLGSFQIFLWFKFSTYSPSFSSGA</sequence>
<organism evidence="1 2">
    <name type="scientific">Iris pallida</name>
    <name type="common">Sweet iris</name>
    <dbReference type="NCBI Taxonomy" id="29817"/>
    <lineage>
        <taxon>Eukaryota</taxon>
        <taxon>Viridiplantae</taxon>
        <taxon>Streptophyta</taxon>
        <taxon>Embryophyta</taxon>
        <taxon>Tracheophyta</taxon>
        <taxon>Spermatophyta</taxon>
        <taxon>Magnoliopsida</taxon>
        <taxon>Liliopsida</taxon>
        <taxon>Asparagales</taxon>
        <taxon>Iridaceae</taxon>
        <taxon>Iridoideae</taxon>
        <taxon>Irideae</taxon>
        <taxon>Iris</taxon>
    </lineage>
</organism>
<keyword evidence="1" id="KW-0378">Hydrolase</keyword>
<gene>
    <name evidence="1" type="ORF">M6B38_322860</name>
</gene>
<protein>
    <submittedName>
        <fullName evidence="1">ATP-dependent Clp protease ATP-binding subunit CLPT1, chloroplastic-like</fullName>
    </submittedName>
</protein>
<keyword evidence="1" id="KW-0547">Nucleotide-binding</keyword>